<evidence type="ECO:0000313" key="2">
    <source>
        <dbReference type="EMBL" id="MFC7359807.1"/>
    </source>
</evidence>
<organism evidence="2 3">
    <name type="scientific">Nocardioides astragali</name>
    <dbReference type="NCBI Taxonomy" id="1776736"/>
    <lineage>
        <taxon>Bacteria</taxon>
        <taxon>Bacillati</taxon>
        <taxon>Actinomycetota</taxon>
        <taxon>Actinomycetes</taxon>
        <taxon>Propionibacteriales</taxon>
        <taxon>Nocardioidaceae</taxon>
        <taxon>Nocardioides</taxon>
    </lineage>
</organism>
<dbReference type="EMBL" id="JBHTCH010000004">
    <property type="protein sequence ID" value="MFC7359807.1"/>
    <property type="molecule type" value="Genomic_DNA"/>
</dbReference>
<dbReference type="SUPFAM" id="SSF51735">
    <property type="entry name" value="NAD(P)-binding Rossmann-fold domains"/>
    <property type="match status" value="1"/>
</dbReference>
<evidence type="ECO:0000313" key="3">
    <source>
        <dbReference type="Proteomes" id="UP001596524"/>
    </source>
</evidence>
<dbReference type="InterPro" id="IPR052733">
    <property type="entry name" value="Chloroplast_QOR"/>
</dbReference>
<proteinExistence type="predicted"/>
<dbReference type="InterPro" id="IPR011032">
    <property type="entry name" value="GroES-like_sf"/>
</dbReference>
<dbReference type="Proteomes" id="UP001596524">
    <property type="component" value="Unassembled WGS sequence"/>
</dbReference>
<dbReference type="InterPro" id="IPR020843">
    <property type="entry name" value="ER"/>
</dbReference>
<dbReference type="Pfam" id="PF13602">
    <property type="entry name" value="ADH_zinc_N_2"/>
    <property type="match status" value="1"/>
</dbReference>
<reference evidence="3" key="1">
    <citation type="journal article" date="2019" name="Int. J. Syst. Evol. Microbiol.">
        <title>The Global Catalogue of Microorganisms (GCM) 10K type strain sequencing project: providing services to taxonomists for standard genome sequencing and annotation.</title>
        <authorList>
            <consortium name="The Broad Institute Genomics Platform"/>
            <consortium name="The Broad Institute Genome Sequencing Center for Infectious Disease"/>
            <person name="Wu L."/>
            <person name="Ma J."/>
        </authorList>
    </citation>
    <scope>NUCLEOTIDE SEQUENCE [LARGE SCALE GENOMIC DNA]</scope>
    <source>
        <strain evidence="3">FCH27</strain>
    </source>
</reference>
<dbReference type="SMART" id="SM00829">
    <property type="entry name" value="PKS_ER"/>
    <property type="match status" value="1"/>
</dbReference>
<evidence type="ECO:0000259" key="1">
    <source>
        <dbReference type="SMART" id="SM00829"/>
    </source>
</evidence>
<dbReference type="PANTHER" id="PTHR44013:SF1">
    <property type="entry name" value="ZINC-TYPE ALCOHOL DEHYDROGENASE-LIKE PROTEIN C16A3.02C"/>
    <property type="match status" value="1"/>
</dbReference>
<protein>
    <submittedName>
        <fullName evidence="2">NAD(P)-dependent alcohol dehydrogenase</fullName>
    </submittedName>
</protein>
<keyword evidence="3" id="KW-1185">Reference proteome</keyword>
<sequence>MNPDTPHPDTSTMRAITQSRYGSSDVLRLSQVPRPVVGDGQVLIRVHAAGLDRGTEHLMTGKPYAVRLALGMRRPRNPVPGRDVAGTVVETGAGVTRFAPGDEVYGVAPGSFADYAVTGEDKVALKPASISFAEAAVVPISAGTALQGLTDAGKVEAGQSVLVTGASGGVGSYAVQLAVSLGAEVTGVCSGAKLDHVTALGAHHVLDYTRDDWADGTRRYDLILDVAGNPSVRRLRKALNPHGTAVIVGGEHGGAITGMARQIRGAILSPFIRQRLVPLLARERATDYERLARLVEGGHLTPSLDRCYPLEQAAEAMRQLEEGTVRGKVAIVV</sequence>
<comment type="caution">
    <text evidence="2">The sequence shown here is derived from an EMBL/GenBank/DDBJ whole genome shotgun (WGS) entry which is preliminary data.</text>
</comment>
<gene>
    <name evidence="2" type="ORF">ACFQO6_05950</name>
</gene>
<dbReference type="SUPFAM" id="SSF50129">
    <property type="entry name" value="GroES-like"/>
    <property type="match status" value="1"/>
</dbReference>
<dbReference type="Pfam" id="PF08240">
    <property type="entry name" value="ADH_N"/>
    <property type="match status" value="1"/>
</dbReference>
<name>A0ABW2N1T9_9ACTN</name>
<dbReference type="Gene3D" id="3.40.50.720">
    <property type="entry name" value="NAD(P)-binding Rossmann-like Domain"/>
    <property type="match status" value="1"/>
</dbReference>
<dbReference type="InterPro" id="IPR036291">
    <property type="entry name" value="NAD(P)-bd_dom_sf"/>
</dbReference>
<feature type="domain" description="Enoyl reductase (ER)" evidence="1">
    <location>
        <begin position="22"/>
        <end position="331"/>
    </location>
</feature>
<dbReference type="Gene3D" id="3.90.180.10">
    <property type="entry name" value="Medium-chain alcohol dehydrogenases, catalytic domain"/>
    <property type="match status" value="1"/>
</dbReference>
<dbReference type="PANTHER" id="PTHR44013">
    <property type="entry name" value="ZINC-TYPE ALCOHOL DEHYDROGENASE-LIKE PROTEIN C16A3.02C"/>
    <property type="match status" value="1"/>
</dbReference>
<dbReference type="InterPro" id="IPR013154">
    <property type="entry name" value="ADH-like_N"/>
</dbReference>
<dbReference type="CDD" id="cd08267">
    <property type="entry name" value="MDR1"/>
    <property type="match status" value="1"/>
</dbReference>
<accession>A0ABW2N1T9</accession>
<dbReference type="RefSeq" id="WP_255889924.1">
    <property type="nucleotide sequence ID" value="NZ_JAFMZM010000002.1"/>
</dbReference>